<dbReference type="EMBL" id="CP056041">
    <property type="protein sequence ID" value="QKZ22726.1"/>
    <property type="molecule type" value="Genomic_DNA"/>
</dbReference>
<feature type="transmembrane region" description="Helical" evidence="1">
    <location>
        <begin position="654"/>
        <end position="682"/>
    </location>
</feature>
<accession>A0A7H8TGU1</accession>
<feature type="transmembrane region" description="Helical" evidence="1">
    <location>
        <begin position="582"/>
        <end position="606"/>
    </location>
</feature>
<evidence type="ECO:0000256" key="1">
    <source>
        <dbReference type="SAM" id="Phobius"/>
    </source>
</evidence>
<feature type="transmembrane region" description="Helical" evidence="1">
    <location>
        <begin position="506"/>
        <end position="523"/>
    </location>
</feature>
<evidence type="ECO:0000259" key="2">
    <source>
        <dbReference type="PROSITE" id="PS50837"/>
    </source>
</evidence>
<feature type="transmembrane region" description="Helical" evidence="1">
    <location>
        <begin position="857"/>
        <end position="880"/>
    </location>
</feature>
<keyword evidence="1" id="KW-1133">Transmembrane helix</keyword>
<feature type="domain" description="NACHT" evidence="2">
    <location>
        <begin position="149"/>
        <end position="273"/>
    </location>
</feature>
<feature type="transmembrane region" description="Helical" evidence="1">
    <location>
        <begin position="612"/>
        <end position="633"/>
    </location>
</feature>
<proteinExistence type="predicted"/>
<dbReference type="InterPro" id="IPR027417">
    <property type="entry name" value="P-loop_NTPase"/>
</dbReference>
<dbReference type="Proteomes" id="UP000509418">
    <property type="component" value="Chromosome"/>
</dbReference>
<name>A0A7H8TGU1_STRCX</name>
<feature type="transmembrane region" description="Helical" evidence="1">
    <location>
        <begin position="434"/>
        <end position="454"/>
    </location>
</feature>
<dbReference type="Pfam" id="PF05729">
    <property type="entry name" value="NACHT"/>
    <property type="match status" value="1"/>
</dbReference>
<keyword evidence="1" id="KW-0812">Transmembrane</keyword>
<gene>
    <name evidence="3" type="ORF">HUT05_38470</name>
</gene>
<dbReference type="RefSeq" id="WP_176577760.1">
    <property type="nucleotide sequence ID" value="NZ_CBDRGH010000015.1"/>
</dbReference>
<keyword evidence="4" id="KW-1185">Reference proteome</keyword>
<feature type="transmembrane region" description="Helical" evidence="1">
    <location>
        <begin position="474"/>
        <end position="494"/>
    </location>
</feature>
<feature type="transmembrane region" description="Helical" evidence="1">
    <location>
        <begin position="813"/>
        <end position="836"/>
    </location>
</feature>
<feature type="transmembrane region" description="Helical" evidence="1">
    <location>
        <begin position="543"/>
        <end position="562"/>
    </location>
</feature>
<evidence type="ECO:0000313" key="3">
    <source>
        <dbReference type="EMBL" id="QKZ22726.1"/>
    </source>
</evidence>
<dbReference type="InterPro" id="IPR007111">
    <property type="entry name" value="NACHT_NTPase"/>
</dbReference>
<keyword evidence="1" id="KW-0472">Membrane</keyword>
<evidence type="ECO:0000313" key="4">
    <source>
        <dbReference type="Proteomes" id="UP000509418"/>
    </source>
</evidence>
<dbReference type="SUPFAM" id="SSF52540">
    <property type="entry name" value="P-loop containing nucleoside triphosphate hydrolases"/>
    <property type="match status" value="1"/>
</dbReference>
<reference evidence="3 4" key="1">
    <citation type="submission" date="2020-06" db="EMBL/GenBank/DDBJ databases">
        <title>Genome mining for natural products.</title>
        <authorList>
            <person name="Zhang B."/>
            <person name="Shi J."/>
            <person name="Ge H."/>
        </authorList>
    </citation>
    <scope>NUCLEOTIDE SEQUENCE [LARGE SCALE GENOMIC DNA]</scope>
    <source>
        <strain evidence="3 4">NA02069</strain>
    </source>
</reference>
<dbReference type="AlphaFoldDB" id="A0A7H8TGU1"/>
<feature type="transmembrane region" description="Helical" evidence="1">
    <location>
        <begin position="41"/>
        <end position="60"/>
    </location>
</feature>
<dbReference type="PROSITE" id="PS50837">
    <property type="entry name" value="NACHT"/>
    <property type="match status" value="1"/>
</dbReference>
<dbReference type="Gene3D" id="3.40.50.300">
    <property type="entry name" value="P-loop containing nucleotide triphosphate hydrolases"/>
    <property type="match status" value="1"/>
</dbReference>
<feature type="transmembrane region" description="Helical" evidence="1">
    <location>
        <begin position="892"/>
        <end position="916"/>
    </location>
</feature>
<organism evidence="3 4">
    <name type="scientific">Streptomyces chartreusis</name>
    <dbReference type="NCBI Taxonomy" id="1969"/>
    <lineage>
        <taxon>Bacteria</taxon>
        <taxon>Bacillati</taxon>
        <taxon>Actinomycetota</taxon>
        <taxon>Actinomycetes</taxon>
        <taxon>Kitasatosporales</taxon>
        <taxon>Streptomycetaceae</taxon>
        <taxon>Streptomyces</taxon>
    </lineage>
</organism>
<protein>
    <submittedName>
        <fullName evidence="3">NACHT domain-containing protein</fullName>
    </submittedName>
</protein>
<sequence>MSGGWRSARLRRRVAFGVCGAALVALAAVLRTIDDVSAASVLVSVIGAVVSVAALLADVLRGDADPLPRPAAELRHRAADALADAVREQWAAEFRLRRLQDPEPVDVRWIAADPRLADHPENVRRIPAPRDGERQLGGIVDAFAAAPGRRLVVLGGPGSGKSVLALRFTLGRLAVRRPGGAVPVIFPLAGWDPRHSGLRDWLAERLAADYRPLAAPADGRRTMARALLDTGLVLPVLDGFDELPQAVYGEAVRRINAELDDDLPLLLTSRPQAWATAVDEGDVLTAAQVVKLLPLDIGQSAAYLERTARPLPADGGRRATVWTPVLRYLEEEPGHPLAAVLTVPLMVALARTVYGDRSRDPAELLDDARFESAERIEEHLLEAFVPAAFHDAGDRGAVEARRRLGTLARELQKRGTGRLGWWELEAMAPRVLRVYAPGLVAIAATAVLLVPGLLSRASADLATVEDTGSFVMNLVGQTLGYSLGVAFLLQPVAGRVRRIVFLRRQLAITTAAAGVLWAGFALGDDLRFGYRFGAVTDGWLPDMFGGCLFALLFTLFFGIAGLPRRPVPLSLPWTGDHRGRAAARGCGGALLVGGLSVVGGVLLGVADSPWTALIGTVCAVAGAVLLLSATRRAERDSVPRARPGRTTRRLAAELARGTAATLLIGLVATGVGGTVAVSVTVLKSGSRDDLDGRRIESWEFRERHGVRIADTERPVRGTLLYPAERTRPVAYPRGTTPPNCEVPLLTGRRCRAFVSARTEFRSHRGAVVLRLATSRGPVTAEAAGMRDALPPRGRDWLTEGPAWGVAGRLLPPILAAGLLVGVVGGCVCGVHHALSAPSDVIRAAGPRSSLRTDRTATLARGGVAALVTGAVCLPVVAFSRDWGGFMHAGTQLWVPVGTAALALSAWGRLAVTRVWLAASGRMPWRLMAFLDEAHRRGVLRQSGAYYEFRHLRLQRQLASEPAPHTEDQRPHARR</sequence>